<dbReference type="Gene3D" id="2.170.140.10">
    <property type="entry name" value="Chitin binding domain"/>
    <property type="match status" value="3"/>
</dbReference>
<feature type="region of interest" description="Disordered" evidence="6">
    <location>
        <begin position="263"/>
        <end position="417"/>
    </location>
</feature>
<organism evidence="9 10">
    <name type="scientific">Meganyctiphanes norvegica</name>
    <name type="common">Northern krill</name>
    <name type="synonym">Thysanopoda norvegica</name>
    <dbReference type="NCBI Taxonomy" id="48144"/>
    <lineage>
        <taxon>Eukaryota</taxon>
        <taxon>Metazoa</taxon>
        <taxon>Ecdysozoa</taxon>
        <taxon>Arthropoda</taxon>
        <taxon>Crustacea</taxon>
        <taxon>Multicrustacea</taxon>
        <taxon>Malacostraca</taxon>
        <taxon>Eumalacostraca</taxon>
        <taxon>Eucarida</taxon>
        <taxon>Euphausiacea</taxon>
        <taxon>Euphausiidae</taxon>
        <taxon>Meganyctiphanes</taxon>
    </lineage>
</organism>
<evidence type="ECO:0000259" key="8">
    <source>
        <dbReference type="PROSITE" id="PS50940"/>
    </source>
</evidence>
<dbReference type="SUPFAM" id="SSF57625">
    <property type="entry name" value="Invertebrate chitin-binding proteins"/>
    <property type="match status" value="3"/>
</dbReference>
<evidence type="ECO:0000256" key="7">
    <source>
        <dbReference type="SAM" id="SignalP"/>
    </source>
</evidence>
<keyword evidence="1" id="KW-0147">Chitin-binding</keyword>
<feature type="compositionally biased region" description="Acidic residues" evidence="6">
    <location>
        <begin position="369"/>
        <end position="380"/>
    </location>
</feature>
<gene>
    <name evidence="9" type="ORF">MNOR_LOCUS33183</name>
</gene>
<dbReference type="InterPro" id="IPR002557">
    <property type="entry name" value="Chitin-bd_dom"/>
</dbReference>
<dbReference type="AlphaFoldDB" id="A0AAV2S7E6"/>
<evidence type="ECO:0000256" key="4">
    <source>
        <dbReference type="ARBA" id="ARBA00023157"/>
    </source>
</evidence>
<keyword evidence="5" id="KW-0325">Glycoprotein</keyword>
<sequence length="417" mass="45953">MWFPVVLTTALAATVLGQDNFASDCPVPNGFFADAYQCDKYYKCTDNVISEKLCPDGMAFNDLNPKLEKCDFLFQVDCSERPDLQPALGAPDCPHANGYFPHPDPTKCNVFNFCSQGVSSTITCPENLVFSMKTGTCTWPDQSGRPDCNSKNVLNFTCPAETADIASAHPRYADPNDCQFFFVCISGVTPRHNGCAFGSVFSGETKACDDPLLVPECEKYYWDYFAEYFETLGLGSNRHSTEVIEAALKSGYPVPENASIRLTKPKISLNAEKRRRQKPASAPATPVRTSSPARSPVSPSRRPVSPLRTSSPVASAAIPEQSVRDPALPAAQRPSAPRPGGRKPIRRRRPSTRRKTTTSTTTTAAPIEYYDEYYYDDADYYDQPAEPAAQPAEPAPQPTEPTPKTDNRQRFRSLPRA</sequence>
<keyword evidence="3" id="KW-0677">Repeat</keyword>
<dbReference type="Proteomes" id="UP001497623">
    <property type="component" value="Unassembled WGS sequence"/>
</dbReference>
<comment type="caution">
    <text evidence="9">The sequence shown here is derived from an EMBL/GenBank/DDBJ whole genome shotgun (WGS) entry which is preliminary data.</text>
</comment>
<keyword evidence="2 7" id="KW-0732">Signal</keyword>
<feature type="domain" description="Chitin-binding type-2" evidence="8">
    <location>
        <begin position="22"/>
        <end position="80"/>
    </location>
</feature>
<dbReference type="GO" id="GO:0008061">
    <property type="term" value="F:chitin binding"/>
    <property type="evidence" value="ECO:0007669"/>
    <property type="project" value="UniProtKB-KW"/>
</dbReference>
<protein>
    <recommendedName>
        <fullName evidence="8">Chitin-binding type-2 domain-containing protein</fullName>
    </recommendedName>
</protein>
<keyword evidence="10" id="KW-1185">Reference proteome</keyword>
<evidence type="ECO:0000256" key="6">
    <source>
        <dbReference type="SAM" id="MobiDB-lite"/>
    </source>
</evidence>
<feature type="chain" id="PRO_5043718849" description="Chitin-binding type-2 domain-containing protein" evidence="7">
    <location>
        <begin position="18"/>
        <end position="417"/>
    </location>
</feature>
<keyword evidence="4" id="KW-1015">Disulfide bond</keyword>
<dbReference type="PROSITE" id="PS50940">
    <property type="entry name" value="CHIT_BIND_II"/>
    <property type="match status" value="3"/>
</dbReference>
<dbReference type="Pfam" id="PF01607">
    <property type="entry name" value="CBM_14"/>
    <property type="match status" value="3"/>
</dbReference>
<evidence type="ECO:0000256" key="5">
    <source>
        <dbReference type="ARBA" id="ARBA00023180"/>
    </source>
</evidence>
<proteinExistence type="predicted"/>
<feature type="compositionally biased region" description="Low complexity" evidence="6">
    <location>
        <begin position="285"/>
        <end position="313"/>
    </location>
</feature>
<feature type="compositionally biased region" description="Low complexity" evidence="6">
    <location>
        <begin position="381"/>
        <end position="392"/>
    </location>
</feature>
<dbReference type="EMBL" id="CAXKWB010047096">
    <property type="protein sequence ID" value="CAL4164834.1"/>
    <property type="molecule type" value="Genomic_DNA"/>
</dbReference>
<dbReference type="InterPro" id="IPR051940">
    <property type="entry name" value="Chitin_bind-dev_reg"/>
</dbReference>
<accession>A0AAV2S7E6</accession>
<feature type="signal peptide" evidence="7">
    <location>
        <begin position="1"/>
        <end position="17"/>
    </location>
</feature>
<evidence type="ECO:0000313" key="10">
    <source>
        <dbReference type="Proteomes" id="UP001497623"/>
    </source>
</evidence>
<evidence type="ECO:0000256" key="2">
    <source>
        <dbReference type="ARBA" id="ARBA00022729"/>
    </source>
</evidence>
<evidence type="ECO:0000256" key="1">
    <source>
        <dbReference type="ARBA" id="ARBA00022669"/>
    </source>
</evidence>
<dbReference type="SMART" id="SM00494">
    <property type="entry name" value="ChtBD2"/>
    <property type="match status" value="3"/>
</dbReference>
<feature type="domain" description="Chitin-binding type-2" evidence="8">
    <location>
        <begin position="155"/>
        <end position="219"/>
    </location>
</feature>
<feature type="compositionally biased region" description="Basic residues" evidence="6">
    <location>
        <begin position="340"/>
        <end position="356"/>
    </location>
</feature>
<evidence type="ECO:0000313" key="9">
    <source>
        <dbReference type="EMBL" id="CAL4164834.1"/>
    </source>
</evidence>
<dbReference type="InterPro" id="IPR036508">
    <property type="entry name" value="Chitin-bd_dom_sf"/>
</dbReference>
<feature type="domain" description="Chitin-binding type-2" evidence="8">
    <location>
        <begin position="90"/>
        <end position="150"/>
    </location>
</feature>
<dbReference type="PANTHER" id="PTHR23301:SF104">
    <property type="entry name" value="BCDNA.GH02976"/>
    <property type="match status" value="1"/>
</dbReference>
<dbReference type="GO" id="GO:0005576">
    <property type="term" value="C:extracellular region"/>
    <property type="evidence" value="ECO:0007669"/>
    <property type="project" value="InterPro"/>
</dbReference>
<reference evidence="9 10" key="1">
    <citation type="submission" date="2024-05" db="EMBL/GenBank/DDBJ databases">
        <authorList>
            <person name="Wallberg A."/>
        </authorList>
    </citation>
    <scope>NUCLEOTIDE SEQUENCE [LARGE SCALE GENOMIC DNA]</scope>
</reference>
<dbReference type="PANTHER" id="PTHR23301">
    <property type="entry name" value="CHITIN BINDING PERITROPHIN-A"/>
    <property type="match status" value="1"/>
</dbReference>
<name>A0AAV2S7E6_MEGNR</name>
<evidence type="ECO:0000256" key="3">
    <source>
        <dbReference type="ARBA" id="ARBA00022737"/>
    </source>
</evidence>
<feature type="compositionally biased region" description="Low complexity" evidence="6">
    <location>
        <begin position="357"/>
        <end position="368"/>
    </location>
</feature>